<name>A0AC61PPH7_9FIRM</name>
<proteinExistence type="predicted"/>
<dbReference type="EMBL" id="FWXZ01000006">
    <property type="protein sequence ID" value="SMC81224.1"/>
    <property type="molecule type" value="Genomic_DNA"/>
</dbReference>
<keyword evidence="2" id="KW-1185">Reference proteome</keyword>
<evidence type="ECO:0000313" key="2">
    <source>
        <dbReference type="Proteomes" id="UP000192328"/>
    </source>
</evidence>
<gene>
    <name evidence="1" type="ORF">SAMN06297397_2643</name>
</gene>
<comment type="caution">
    <text evidence="1">The sequence shown here is derived from an EMBL/GenBank/DDBJ whole genome shotgun (WGS) entry which is preliminary data.</text>
</comment>
<reference evidence="1" key="1">
    <citation type="submission" date="2017-04" db="EMBL/GenBank/DDBJ databases">
        <authorList>
            <person name="Varghese N."/>
            <person name="Submissions S."/>
        </authorList>
    </citation>
    <scope>NUCLEOTIDE SEQUENCE</scope>
    <source>
        <strain evidence="1">WTE2008</strain>
    </source>
</reference>
<sequence length="170" mass="19274">MDSVKTIPDTEIMKKIEEYMRIAIEEAETAKRNGENPYGAVLLDPEYRFCHKAHSRSIELCDPTAHAEVQVIREYCREQQKVYLEDYILVCSGEPCVMCSGAIKWARIGQIYYSVPQSEINRISGGKPKPSCESLINSGASRKLIVGNVLPEEGLKVFEGFQFIPQDRKK</sequence>
<organism evidence="1 2">
    <name type="scientific">Aristaeella lactis</name>
    <dbReference type="NCBI Taxonomy" id="3046383"/>
    <lineage>
        <taxon>Bacteria</taxon>
        <taxon>Bacillati</taxon>
        <taxon>Bacillota</taxon>
        <taxon>Clostridia</taxon>
        <taxon>Eubacteriales</taxon>
        <taxon>Aristaeellaceae</taxon>
        <taxon>Aristaeella</taxon>
    </lineage>
</organism>
<dbReference type="Proteomes" id="UP000192328">
    <property type="component" value="Unassembled WGS sequence"/>
</dbReference>
<protein>
    <submittedName>
        <fullName evidence="1">Cytidine and deoxycytidylate deaminase zinc-binding region</fullName>
    </submittedName>
</protein>
<evidence type="ECO:0000313" key="1">
    <source>
        <dbReference type="EMBL" id="SMC81224.1"/>
    </source>
</evidence>
<accession>A0AC61PPH7</accession>